<dbReference type="AlphaFoldDB" id="A0A0Q9X3B9"/>
<dbReference type="PANTHER" id="PTHR12243:SF69">
    <property type="entry name" value="SI:CH73-59F11.3"/>
    <property type="match status" value="1"/>
</dbReference>
<dbReference type="InterPro" id="IPR039353">
    <property type="entry name" value="TF_Adf1"/>
</dbReference>
<organism evidence="3 4">
    <name type="scientific">Drosophila mojavensis</name>
    <name type="common">Fruit fly</name>
    <dbReference type="NCBI Taxonomy" id="7230"/>
    <lineage>
        <taxon>Eukaryota</taxon>
        <taxon>Metazoa</taxon>
        <taxon>Ecdysozoa</taxon>
        <taxon>Arthropoda</taxon>
        <taxon>Hexapoda</taxon>
        <taxon>Insecta</taxon>
        <taxon>Pterygota</taxon>
        <taxon>Neoptera</taxon>
        <taxon>Endopterygota</taxon>
        <taxon>Diptera</taxon>
        <taxon>Brachycera</taxon>
        <taxon>Muscomorpha</taxon>
        <taxon>Ephydroidea</taxon>
        <taxon>Drosophilidae</taxon>
        <taxon>Drosophila</taxon>
    </lineage>
</organism>
<feature type="compositionally biased region" description="Polar residues" evidence="1">
    <location>
        <begin position="272"/>
        <end position="283"/>
    </location>
</feature>
<reference evidence="3 4" key="1">
    <citation type="journal article" date="2007" name="Nature">
        <title>Evolution of genes and genomes on the Drosophila phylogeny.</title>
        <authorList>
            <consortium name="Drosophila 12 Genomes Consortium"/>
            <person name="Clark A.G."/>
            <person name="Eisen M.B."/>
            <person name="Smith D.R."/>
            <person name="Bergman C.M."/>
            <person name="Oliver B."/>
            <person name="Markow T.A."/>
            <person name="Kaufman T.C."/>
            <person name="Kellis M."/>
            <person name="Gelbart W."/>
            <person name="Iyer V.N."/>
            <person name="Pollard D.A."/>
            <person name="Sackton T.B."/>
            <person name="Larracuente A.M."/>
            <person name="Singh N.D."/>
            <person name="Abad J.P."/>
            <person name="Abt D.N."/>
            <person name="Adryan B."/>
            <person name="Aguade M."/>
            <person name="Akashi H."/>
            <person name="Anderson W.W."/>
            <person name="Aquadro C.F."/>
            <person name="Ardell D.H."/>
            <person name="Arguello R."/>
            <person name="Artieri C.G."/>
            <person name="Barbash D.A."/>
            <person name="Barker D."/>
            <person name="Barsanti P."/>
            <person name="Batterham P."/>
            <person name="Batzoglou S."/>
            <person name="Begun D."/>
            <person name="Bhutkar A."/>
            <person name="Blanco E."/>
            <person name="Bosak S.A."/>
            <person name="Bradley R.K."/>
            <person name="Brand A.D."/>
            <person name="Brent M.R."/>
            <person name="Brooks A.N."/>
            <person name="Brown R.H."/>
            <person name="Butlin R.K."/>
            <person name="Caggese C."/>
            <person name="Calvi B.R."/>
            <person name="Bernardo de Carvalho A."/>
            <person name="Caspi A."/>
            <person name="Castrezana S."/>
            <person name="Celniker S.E."/>
            <person name="Chang J.L."/>
            <person name="Chapple C."/>
            <person name="Chatterji S."/>
            <person name="Chinwalla A."/>
            <person name="Civetta A."/>
            <person name="Clifton S.W."/>
            <person name="Comeron J.M."/>
            <person name="Costello J.C."/>
            <person name="Coyne J.A."/>
            <person name="Daub J."/>
            <person name="David R.G."/>
            <person name="Delcher A.L."/>
            <person name="Delehaunty K."/>
            <person name="Do C.B."/>
            <person name="Ebling H."/>
            <person name="Edwards K."/>
            <person name="Eickbush T."/>
            <person name="Evans J.D."/>
            <person name="Filipski A."/>
            <person name="Findeiss S."/>
            <person name="Freyhult E."/>
            <person name="Fulton L."/>
            <person name="Fulton R."/>
            <person name="Garcia A.C."/>
            <person name="Gardiner A."/>
            <person name="Garfield D.A."/>
            <person name="Garvin B.E."/>
            <person name="Gibson G."/>
            <person name="Gilbert D."/>
            <person name="Gnerre S."/>
            <person name="Godfrey J."/>
            <person name="Good R."/>
            <person name="Gotea V."/>
            <person name="Gravely B."/>
            <person name="Greenberg A.J."/>
            <person name="Griffiths-Jones S."/>
            <person name="Gross S."/>
            <person name="Guigo R."/>
            <person name="Gustafson E.A."/>
            <person name="Haerty W."/>
            <person name="Hahn M.W."/>
            <person name="Halligan D.L."/>
            <person name="Halpern A.L."/>
            <person name="Halter G.M."/>
            <person name="Han M.V."/>
            <person name="Heger A."/>
            <person name="Hillier L."/>
            <person name="Hinrichs A.S."/>
            <person name="Holmes I."/>
            <person name="Hoskins R.A."/>
            <person name="Hubisz M.J."/>
            <person name="Hultmark D."/>
            <person name="Huntley M.A."/>
            <person name="Jaffe D.B."/>
            <person name="Jagadeeshan S."/>
            <person name="Jeck W.R."/>
            <person name="Johnson J."/>
            <person name="Jones C.D."/>
            <person name="Jordan W.C."/>
            <person name="Karpen G.H."/>
            <person name="Kataoka E."/>
            <person name="Keightley P.D."/>
            <person name="Kheradpour P."/>
            <person name="Kirkness E.F."/>
            <person name="Koerich L.B."/>
            <person name="Kristiansen K."/>
            <person name="Kudrna D."/>
            <person name="Kulathinal R.J."/>
            <person name="Kumar S."/>
            <person name="Kwok R."/>
            <person name="Lander E."/>
            <person name="Langley C.H."/>
            <person name="Lapoint R."/>
            <person name="Lazzaro B.P."/>
            <person name="Lee S.J."/>
            <person name="Levesque L."/>
            <person name="Li R."/>
            <person name="Lin C.F."/>
            <person name="Lin M.F."/>
            <person name="Lindblad-Toh K."/>
            <person name="Llopart A."/>
            <person name="Long M."/>
            <person name="Low L."/>
            <person name="Lozovsky E."/>
            <person name="Lu J."/>
            <person name="Luo M."/>
            <person name="Machado C.A."/>
            <person name="Makalowski W."/>
            <person name="Marzo M."/>
            <person name="Matsuda M."/>
            <person name="Matzkin L."/>
            <person name="McAllister B."/>
            <person name="McBride C.S."/>
            <person name="McKernan B."/>
            <person name="McKernan K."/>
            <person name="Mendez-Lago M."/>
            <person name="Minx P."/>
            <person name="Mollenhauer M.U."/>
            <person name="Montooth K."/>
            <person name="Mount S.M."/>
            <person name="Mu X."/>
            <person name="Myers E."/>
            <person name="Negre B."/>
            <person name="Newfeld S."/>
            <person name="Nielsen R."/>
            <person name="Noor M.A."/>
            <person name="O'Grady P."/>
            <person name="Pachter L."/>
            <person name="Papaceit M."/>
            <person name="Parisi M.J."/>
            <person name="Parisi M."/>
            <person name="Parts L."/>
            <person name="Pedersen J.S."/>
            <person name="Pesole G."/>
            <person name="Phillippy A.M."/>
            <person name="Ponting C.P."/>
            <person name="Pop M."/>
            <person name="Porcelli D."/>
            <person name="Powell J.R."/>
            <person name="Prohaska S."/>
            <person name="Pruitt K."/>
            <person name="Puig M."/>
            <person name="Quesneville H."/>
            <person name="Ram K.R."/>
            <person name="Rand D."/>
            <person name="Rasmussen M.D."/>
            <person name="Reed L.K."/>
            <person name="Reenan R."/>
            <person name="Reily A."/>
            <person name="Remington K.A."/>
            <person name="Rieger T.T."/>
            <person name="Ritchie M.G."/>
            <person name="Robin C."/>
            <person name="Rogers Y.H."/>
            <person name="Rohde C."/>
            <person name="Rozas J."/>
            <person name="Rubenfield M.J."/>
            <person name="Ruiz A."/>
            <person name="Russo S."/>
            <person name="Salzberg S.L."/>
            <person name="Sanchez-Gracia A."/>
            <person name="Saranga D.J."/>
            <person name="Sato H."/>
            <person name="Schaeffer S.W."/>
            <person name="Schatz M.C."/>
            <person name="Schlenke T."/>
            <person name="Schwartz R."/>
            <person name="Segarra C."/>
            <person name="Singh R.S."/>
            <person name="Sirot L."/>
            <person name="Sirota M."/>
            <person name="Sisneros N.B."/>
            <person name="Smith C.D."/>
            <person name="Smith T.F."/>
            <person name="Spieth J."/>
            <person name="Stage D.E."/>
            <person name="Stark A."/>
            <person name="Stephan W."/>
            <person name="Strausberg R.L."/>
            <person name="Strempel S."/>
            <person name="Sturgill D."/>
            <person name="Sutton G."/>
            <person name="Sutton G.G."/>
            <person name="Tao W."/>
            <person name="Teichmann S."/>
            <person name="Tobari Y.N."/>
            <person name="Tomimura Y."/>
            <person name="Tsolas J.M."/>
            <person name="Valente V.L."/>
            <person name="Venter E."/>
            <person name="Venter J.C."/>
            <person name="Vicario S."/>
            <person name="Vieira F.G."/>
            <person name="Vilella A.J."/>
            <person name="Villasante A."/>
            <person name="Walenz B."/>
            <person name="Wang J."/>
            <person name="Wasserman M."/>
            <person name="Watts T."/>
            <person name="Wilson D."/>
            <person name="Wilson R.K."/>
            <person name="Wing R.A."/>
            <person name="Wolfner M.F."/>
            <person name="Wong A."/>
            <person name="Wong G.K."/>
            <person name="Wu C.I."/>
            <person name="Wu G."/>
            <person name="Yamamoto D."/>
            <person name="Yang H.P."/>
            <person name="Yang S.P."/>
            <person name="Yorke J.A."/>
            <person name="Yoshida K."/>
            <person name="Zdobnov E."/>
            <person name="Zhang P."/>
            <person name="Zhang Y."/>
            <person name="Zimin A.V."/>
            <person name="Baldwin J."/>
            <person name="Abdouelleil A."/>
            <person name="Abdulkadir J."/>
            <person name="Abebe A."/>
            <person name="Abera B."/>
            <person name="Abreu J."/>
            <person name="Acer S.C."/>
            <person name="Aftuck L."/>
            <person name="Alexander A."/>
            <person name="An P."/>
            <person name="Anderson E."/>
            <person name="Anderson S."/>
            <person name="Arachi H."/>
            <person name="Azer M."/>
            <person name="Bachantsang P."/>
            <person name="Barry A."/>
            <person name="Bayul T."/>
            <person name="Berlin A."/>
            <person name="Bessette D."/>
            <person name="Bloom T."/>
            <person name="Blye J."/>
            <person name="Boguslavskiy L."/>
            <person name="Bonnet C."/>
            <person name="Boukhgalter B."/>
            <person name="Bourzgui I."/>
            <person name="Brown A."/>
            <person name="Cahill P."/>
            <person name="Channer S."/>
            <person name="Cheshatsang Y."/>
            <person name="Chuda L."/>
            <person name="Citroen M."/>
            <person name="Collymore A."/>
            <person name="Cooke P."/>
            <person name="Costello M."/>
            <person name="D'Aco K."/>
            <person name="Daza R."/>
            <person name="De Haan G."/>
            <person name="DeGray S."/>
            <person name="DeMaso C."/>
            <person name="Dhargay N."/>
            <person name="Dooley K."/>
            <person name="Dooley E."/>
            <person name="Doricent M."/>
            <person name="Dorje P."/>
            <person name="Dorjee K."/>
            <person name="Dupes A."/>
            <person name="Elong R."/>
            <person name="Falk J."/>
            <person name="Farina A."/>
            <person name="Faro S."/>
            <person name="Ferguson D."/>
            <person name="Fisher S."/>
            <person name="Foley C.D."/>
            <person name="Franke A."/>
            <person name="Friedrich D."/>
            <person name="Gadbois L."/>
            <person name="Gearin G."/>
            <person name="Gearin C.R."/>
            <person name="Giannoukos G."/>
            <person name="Goode T."/>
            <person name="Graham J."/>
            <person name="Grandbois E."/>
            <person name="Grewal S."/>
            <person name="Gyaltsen K."/>
            <person name="Hafez N."/>
            <person name="Hagos B."/>
            <person name="Hall J."/>
            <person name="Henson C."/>
            <person name="Hollinger A."/>
            <person name="Honan T."/>
            <person name="Huard M.D."/>
            <person name="Hughes L."/>
            <person name="Hurhula B."/>
            <person name="Husby M.E."/>
            <person name="Kamat A."/>
            <person name="Kanga B."/>
            <person name="Kashin S."/>
            <person name="Khazanovich D."/>
            <person name="Kisner P."/>
            <person name="Lance K."/>
            <person name="Lara M."/>
            <person name="Lee W."/>
            <person name="Lennon N."/>
            <person name="Letendre F."/>
            <person name="LeVine R."/>
            <person name="Lipovsky A."/>
            <person name="Liu X."/>
            <person name="Liu J."/>
            <person name="Liu S."/>
            <person name="Lokyitsang T."/>
            <person name="Lokyitsang Y."/>
            <person name="Lubonja R."/>
            <person name="Lui A."/>
            <person name="MacDonald P."/>
            <person name="Magnisalis V."/>
            <person name="Maru K."/>
            <person name="Matthews C."/>
            <person name="McCusker W."/>
            <person name="McDonough S."/>
            <person name="Mehta T."/>
            <person name="Meldrim J."/>
            <person name="Meneus L."/>
            <person name="Mihai O."/>
            <person name="Mihalev A."/>
            <person name="Mihova T."/>
            <person name="Mittelman R."/>
            <person name="Mlenga V."/>
            <person name="Montmayeur A."/>
            <person name="Mulrain L."/>
            <person name="Navidi A."/>
            <person name="Naylor J."/>
            <person name="Negash T."/>
            <person name="Nguyen T."/>
            <person name="Nguyen N."/>
            <person name="Nicol R."/>
            <person name="Norbu C."/>
            <person name="Norbu N."/>
            <person name="Novod N."/>
            <person name="O'Neill B."/>
            <person name="Osman S."/>
            <person name="Markiewicz E."/>
            <person name="Oyono O.L."/>
            <person name="Patti C."/>
            <person name="Phunkhang P."/>
            <person name="Pierre F."/>
            <person name="Priest M."/>
            <person name="Raghuraman S."/>
            <person name="Rege F."/>
            <person name="Reyes R."/>
            <person name="Rise C."/>
            <person name="Rogov P."/>
            <person name="Ross K."/>
            <person name="Ryan E."/>
            <person name="Settipalli S."/>
            <person name="Shea T."/>
            <person name="Sherpa N."/>
            <person name="Shi L."/>
            <person name="Shih D."/>
            <person name="Sparrow T."/>
            <person name="Spaulding J."/>
            <person name="Stalker J."/>
            <person name="Stange-Thomann N."/>
            <person name="Stavropoulos S."/>
            <person name="Stone C."/>
            <person name="Strader C."/>
            <person name="Tesfaye S."/>
            <person name="Thomson T."/>
            <person name="Thoulutsang Y."/>
            <person name="Thoulutsang D."/>
            <person name="Topham K."/>
            <person name="Topping I."/>
            <person name="Tsamla T."/>
            <person name="Vassiliev H."/>
            <person name="Vo A."/>
            <person name="Wangchuk T."/>
            <person name="Wangdi T."/>
            <person name="Weiand M."/>
            <person name="Wilkinson J."/>
            <person name="Wilson A."/>
            <person name="Yadav S."/>
            <person name="Young G."/>
            <person name="Yu Q."/>
            <person name="Zembek L."/>
            <person name="Zhong D."/>
            <person name="Zimmer A."/>
            <person name="Zwirko Z."/>
            <person name="Jaffe D.B."/>
            <person name="Alvarez P."/>
            <person name="Brockman W."/>
            <person name="Butler J."/>
            <person name="Chin C."/>
            <person name="Gnerre S."/>
            <person name="Grabherr M."/>
            <person name="Kleber M."/>
            <person name="Mauceli E."/>
            <person name="MacCallum I."/>
        </authorList>
    </citation>
    <scope>NUCLEOTIDE SEQUENCE [LARGE SCALE GENOMIC DNA]</scope>
    <source>
        <strain evidence="4">Tucson 15081-1352.22</strain>
    </source>
</reference>
<dbReference type="PANTHER" id="PTHR12243">
    <property type="entry name" value="MADF DOMAIN TRANSCRIPTION FACTOR"/>
    <property type="match status" value="1"/>
</dbReference>
<proteinExistence type="predicted"/>
<dbReference type="GO" id="GO:0042802">
    <property type="term" value="F:identical protein binding"/>
    <property type="evidence" value="ECO:0007669"/>
    <property type="project" value="EnsemblMetazoa"/>
</dbReference>
<feature type="domain" description="MADF" evidence="2">
    <location>
        <begin position="89"/>
        <end position="176"/>
    </location>
</feature>
<dbReference type="KEGG" id="dmo:Dmoj_GI22411"/>
<sequence>MHSKVLKFVKQLCTVVSFYYGNSVYIQRAACIILKYSAKSSAPELNIKMEVAASPLLIQSHIASQPVHQPKGRGRPRASYAQTGEFDLGLIREYRSRPALYDRSNKRFKDKIHTAQLWMQISHKLGYDVSILRDRMITLRNRYNIEKRRVENNSLSNLASQWPLYENLSFLSDHIRTRRSYKTQSKSLDGHADDEEDEEPFDVDDVNSESNELPKSIKHELDADYEEIEDFDCDGQLPVTTMLSIPASSTPINGISNNSNGNSNLLNDKAAQHQSANCRQTEQLLRVAKPKRSPLTLEEDAPPAKRRLEEGQATAAATATASVAPAPYAKSKITAAKTTYPKFRAFGEFVSHTLNELPQAMSMRLIEKFTLELVQASIENDKRLQQNANFVEVISTDED</sequence>
<evidence type="ECO:0000259" key="2">
    <source>
        <dbReference type="PROSITE" id="PS51029"/>
    </source>
</evidence>
<dbReference type="FunCoup" id="A0A0Q9X3B9">
    <property type="interactions" value="100"/>
</dbReference>
<dbReference type="InParanoid" id="A0A0Q9X3B9"/>
<evidence type="ECO:0000256" key="1">
    <source>
        <dbReference type="SAM" id="MobiDB-lite"/>
    </source>
</evidence>
<dbReference type="EMBL" id="CH933806">
    <property type="protein sequence ID" value="KRG01945.1"/>
    <property type="molecule type" value="Genomic_DNA"/>
</dbReference>
<dbReference type="PROSITE" id="PS51029">
    <property type="entry name" value="MADF"/>
    <property type="match status" value="1"/>
</dbReference>
<keyword evidence="4" id="KW-1185">Reference proteome</keyword>
<dbReference type="GO" id="GO:0006357">
    <property type="term" value="P:regulation of transcription by RNA polymerase II"/>
    <property type="evidence" value="ECO:0007669"/>
    <property type="project" value="TreeGrafter"/>
</dbReference>
<dbReference type="InterPro" id="IPR006578">
    <property type="entry name" value="MADF-dom"/>
</dbReference>
<dbReference type="eggNOG" id="ENOG502S26U">
    <property type="taxonomic scope" value="Eukaryota"/>
</dbReference>
<dbReference type="GO" id="GO:0005667">
    <property type="term" value="C:transcription regulator complex"/>
    <property type="evidence" value="ECO:0007669"/>
    <property type="project" value="TreeGrafter"/>
</dbReference>
<name>A0A0Q9X3B9_DROMO</name>
<accession>A0A0Q9X3B9</accession>
<dbReference type="Proteomes" id="UP000009192">
    <property type="component" value="Unassembled WGS sequence"/>
</dbReference>
<dbReference type="SMART" id="SM00595">
    <property type="entry name" value="MADF"/>
    <property type="match status" value="1"/>
</dbReference>
<evidence type="ECO:0000313" key="3">
    <source>
        <dbReference type="EMBL" id="KRG01945.1"/>
    </source>
</evidence>
<dbReference type="GO" id="GO:0005634">
    <property type="term" value="C:nucleus"/>
    <property type="evidence" value="ECO:0007669"/>
    <property type="project" value="TreeGrafter"/>
</dbReference>
<dbReference type="OrthoDB" id="7408914at2759"/>
<protein>
    <submittedName>
        <fullName evidence="3">Uncharacterized protein, isoform C</fullName>
    </submittedName>
</protein>
<dbReference type="Pfam" id="PF10545">
    <property type="entry name" value="MADF_DNA_bdg"/>
    <property type="match status" value="1"/>
</dbReference>
<gene>
    <name evidence="3" type="primary">Dmoj\GI22411</name>
    <name evidence="3" type="ORF">Dmoj_GI22411</name>
</gene>
<evidence type="ECO:0000313" key="4">
    <source>
        <dbReference type="Proteomes" id="UP000009192"/>
    </source>
</evidence>
<feature type="compositionally biased region" description="Low complexity" evidence="1">
    <location>
        <begin position="252"/>
        <end position="267"/>
    </location>
</feature>
<feature type="region of interest" description="Disordered" evidence="1">
    <location>
        <begin position="249"/>
        <end position="320"/>
    </location>
</feature>
<feature type="compositionally biased region" description="Acidic residues" evidence="1">
    <location>
        <begin position="192"/>
        <end position="207"/>
    </location>
</feature>
<feature type="region of interest" description="Disordered" evidence="1">
    <location>
        <begin position="184"/>
        <end position="217"/>
    </location>
</feature>